<evidence type="ECO:0000313" key="3">
    <source>
        <dbReference type="Proteomes" id="UP000239899"/>
    </source>
</evidence>
<comment type="caution">
    <text evidence="2">The sequence shown here is derived from an EMBL/GenBank/DDBJ whole genome shotgun (WGS) entry which is preliminary data.</text>
</comment>
<dbReference type="Proteomes" id="UP000239899">
    <property type="component" value="Unassembled WGS sequence"/>
</dbReference>
<dbReference type="InterPro" id="IPR001478">
    <property type="entry name" value="PDZ"/>
</dbReference>
<dbReference type="EMBL" id="LHPG02000001">
    <property type="protein sequence ID" value="PRW61377.1"/>
    <property type="molecule type" value="Genomic_DNA"/>
</dbReference>
<reference evidence="2 3" key="1">
    <citation type="journal article" date="2018" name="Plant J.">
        <title>Genome sequences of Chlorella sorokiniana UTEX 1602 and Micractinium conductrix SAG 241.80: implications to maltose excretion by a green alga.</title>
        <authorList>
            <person name="Arriola M.B."/>
            <person name="Velmurugan N."/>
            <person name="Zhang Y."/>
            <person name="Plunkett M.H."/>
            <person name="Hondzo H."/>
            <person name="Barney B.M."/>
        </authorList>
    </citation>
    <scope>NUCLEOTIDE SEQUENCE [LARGE SCALE GENOMIC DNA]</scope>
    <source>
        <strain evidence="3">UTEX 1602</strain>
    </source>
</reference>
<keyword evidence="3" id="KW-1185">Reference proteome</keyword>
<proteinExistence type="predicted"/>
<dbReference type="OrthoDB" id="273181at2759"/>
<accession>A0A2P6U4Z7</accession>
<dbReference type="AlphaFoldDB" id="A0A2P6U4Z7"/>
<organism evidence="2 3">
    <name type="scientific">Chlorella sorokiniana</name>
    <name type="common">Freshwater green alga</name>
    <dbReference type="NCBI Taxonomy" id="3076"/>
    <lineage>
        <taxon>Eukaryota</taxon>
        <taxon>Viridiplantae</taxon>
        <taxon>Chlorophyta</taxon>
        <taxon>core chlorophytes</taxon>
        <taxon>Trebouxiophyceae</taxon>
        <taxon>Chlorellales</taxon>
        <taxon>Chlorellaceae</taxon>
        <taxon>Chlorella clade</taxon>
        <taxon>Chlorella</taxon>
    </lineage>
</organism>
<dbReference type="Gene3D" id="2.30.42.10">
    <property type="match status" value="1"/>
</dbReference>
<evidence type="ECO:0000259" key="1">
    <source>
        <dbReference type="PROSITE" id="PS50106"/>
    </source>
</evidence>
<dbReference type="Pfam" id="PF00595">
    <property type="entry name" value="PDZ"/>
    <property type="match status" value="1"/>
</dbReference>
<protein>
    <submittedName>
        <fullName evidence="2">PDZ domain</fullName>
    </submittedName>
</protein>
<name>A0A2P6U4Z7_CHLSO</name>
<dbReference type="PROSITE" id="PS50106">
    <property type="entry name" value="PDZ"/>
    <property type="match status" value="1"/>
</dbReference>
<evidence type="ECO:0000313" key="2">
    <source>
        <dbReference type="EMBL" id="PRW61377.1"/>
    </source>
</evidence>
<dbReference type="SUPFAM" id="SSF50156">
    <property type="entry name" value="PDZ domain-like"/>
    <property type="match status" value="1"/>
</dbReference>
<gene>
    <name evidence="2" type="ORF">C2E21_0276</name>
</gene>
<dbReference type="InterPro" id="IPR036034">
    <property type="entry name" value="PDZ_sf"/>
</dbReference>
<feature type="domain" description="PDZ" evidence="1">
    <location>
        <begin position="52"/>
        <end position="90"/>
    </location>
</feature>
<sequence>MATFTGANCGPKRLSWTPTARLQRSRTVRALAAEGTQQPAGPTYQLTLRKPLGLVLAERKTAEGPEVFVEEVVAGGNAAKDGRVQAGDVLTGCSAVLLKAGKEGENEREGYGQRPYDNWEQVMFDARNKQFDTVMAALGSNSERWGIFTVQLEFERRDSSSGEGGAA</sequence>